<dbReference type="OrthoDB" id="3471576at2"/>
<name>A0A4Y3RTA1_9ACTN</name>
<keyword evidence="2" id="KW-1185">Reference proteome</keyword>
<dbReference type="EMBL" id="BJMN01000052">
    <property type="protein sequence ID" value="GEB61141.1"/>
    <property type="molecule type" value="Genomic_DNA"/>
</dbReference>
<dbReference type="AlphaFoldDB" id="A0A4Y3RTA1"/>
<protein>
    <recommendedName>
        <fullName evidence="3">Immunity protein 21 of polymorphic toxin system</fullName>
    </recommendedName>
</protein>
<gene>
    <name evidence="1" type="ORF">SGA01_67460</name>
</gene>
<evidence type="ECO:0000313" key="1">
    <source>
        <dbReference type="EMBL" id="GEB61141.1"/>
    </source>
</evidence>
<dbReference type="InterPro" id="IPR028961">
    <property type="entry name" value="Imm21"/>
</dbReference>
<proteinExistence type="predicted"/>
<dbReference type="Pfam" id="PF15589">
    <property type="entry name" value="Imm21"/>
    <property type="match status" value="1"/>
</dbReference>
<accession>A0A4Y3RTA1</accession>
<evidence type="ECO:0008006" key="3">
    <source>
        <dbReference type="Google" id="ProtNLM"/>
    </source>
</evidence>
<reference evidence="1 2" key="1">
    <citation type="submission" date="2019-06" db="EMBL/GenBank/DDBJ databases">
        <title>Whole genome shotgun sequence of Streptomyces gardneri NBRC 12865.</title>
        <authorList>
            <person name="Hosoyama A."/>
            <person name="Uohara A."/>
            <person name="Ohji S."/>
            <person name="Ichikawa N."/>
        </authorList>
    </citation>
    <scope>NUCLEOTIDE SEQUENCE [LARGE SCALE GENOMIC DNA]</scope>
    <source>
        <strain evidence="1 2">NBRC 12865</strain>
    </source>
</reference>
<dbReference type="RefSeq" id="WP_141301346.1">
    <property type="nucleotide sequence ID" value="NZ_BJMN01000052.1"/>
</dbReference>
<organism evidence="1 2">
    <name type="scientific">Streptomyces gardneri</name>
    <dbReference type="NCBI Taxonomy" id="66892"/>
    <lineage>
        <taxon>Bacteria</taxon>
        <taxon>Bacillati</taxon>
        <taxon>Actinomycetota</taxon>
        <taxon>Actinomycetes</taxon>
        <taxon>Kitasatosporales</taxon>
        <taxon>Streptomycetaceae</taxon>
        <taxon>Streptomyces</taxon>
    </lineage>
</organism>
<dbReference type="Proteomes" id="UP000315226">
    <property type="component" value="Unassembled WGS sequence"/>
</dbReference>
<sequence>MTDWVSSMGGPLVVVPVTVLREWGGCTDGGIIVGEGDEPDDYDRACGVDELAGVIDVGTGGGRALVLGDEPAMTMFLPERRAFVRWIGADSEEELVAEAEAVLDAPDIPWEECGVWETDGAAVLMDSAEAGADLGVPYPGDTRMPEQADVPVPAGRWRIGAHHTSGESASVGVVRLLPE</sequence>
<evidence type="ECO:0000313" key="2">
    <source>
        <dbReference type="Proteomes" id="UP000315226"/>
    </source>
</evidence>
<comment type="caution">
    <text evidence="1">The sequence shown here is derived from an EMBL/GenBank/DDBJ whole genome shotgun (WGS) entry which is preliminary data.</text>
</comment>